<feature type="region of interest" description="Disordered" evidence="1">
    <location>
        <begin position="730"/>
        <end position="803"/>
    </location>
</feature>
<feature type="compositionally biased region" description="Basic and acidic residues" evidence="1">
    <location>
        <begin position="452"/>
        <end position="463"/>
    </location>
</feature>
<keyword evidence="2" id="KW-1133">Transmembrane helix</keyword>
<dbReference type="AlphaFoldDB" id="A0A1V6X3B4"/>
<protein>
    <submittedName>
        <fullName evidence="3">Uncharacterized protein</fullName>
    </submittedName>
</protein>
<name>A0A1V6X3B4_PENNA</name>
<feature type="region of interest" description="Disordered" evidence="1">
    <location>
        <begin position="434"/>
        <end position="479"/>
    </location>
</feature>
<feature type="region of interest" description="Disordered" evidence="1">
    <location>
        <begin position="694"/>
        <end position="716"/>
    </location>
</feature>
<feature type="compositionally biased region" description="Polar residues" evidence="1">
    <location>
        <begin position="884"/>
        <end position="894"/>
    </location>
</feature>
<comment type="caution">
    <text evidence="3">The sequence shown here is derived from an EMBL/GenBank/DDBJ whole genome shotgun (WGS) entry which is preliminary data.</text>
</comment>
<dbReference type="EMBL" id="MOOB01000131">
    <property type="protein sequence ID" value="OQE69640.1"/>
    <property type="molecule type" value="Genomic_DNA"/>
</dbReference>
<evidence type="ECO:0000313" key="4">
    <source>
        <dbReference type="Proteomes" id="UP000191691"/>
    </source>
</evidence>
<evidence type="ECO:0000313" key="3">
    <source>
        <dbReference type="EMBL" id="OQE69640.1"/>
    </source>
</evidence>
<feature type="region of interest" description="Disordered" evidence="1">
    <location>
        <begin position="205"/>
        <end position="224"/>
    </location>
</feature>
<feature type="compositionally biased region" description="Polar residues" evidence="1">
    <location>
        <begin position="902"/>
        <end position="921"/>
    </location>
</feature>
<proteinExistence type="predicted"/>
<feature type="compositionally biased region" description="Polar residues" evidence="1">
    <location>
        <begin position="572"/>
        <end position="586"/>
    </location>
</feature>
<keyword evidence="4" id="KW-1185">Reference proteome</keyword>
<sequence>MDTNAVTVQGSGHTIGEDDCMLNCLPEMKSVYSEHFKPFQDQLSLVLQHSRSHYRALAGRESFAGFLNVPLISDTLVKTIEVMFGAPKPCVLQLQNDEASANINWLDVVKERNYQAEYKGNGIHHFHMRDRGVIVQLSAFQHNMILSGLPRKLVQPWSYERDVQTELNTLALTAEMTSRVNQIASEVIKANNTVLEEVLRRDRILRRNPEPSQRSPGSPFPLESAEEPAIFTPAQVDAGSLDGMTIETQRTDVQASASKRDAGTQNFPKNRAWPAEILKQLPLWFEHQVQENLSEEEIARNFHRTFKQKRTFHAIEAKVYFLTGKSPFRKRNKKTSRKRPVALTPRSSPPPSQPSESVDFTQQLISRSNVEVHALRLASNLLPYLNSEDCEDGSLYVLHGVQPADPEPESSDSHAVLEQDTANQMLRFRHVPQEHELQSGTSQNEWPVRGGHQAEESPKDHPVFSDLAPESQPRNDNPINVLAATSGMVDSCFPRSSPLEPPRISEPIQSSIRHPSEGDTTLEELGQTLIHRTESSAIHVEQTDTAHGNQPSKRLSPQSSSRGNPLARGSANEGSNNESHTESVPRSPTPFQVPEPSSTGNSTEHHPQDCEMDEPTIDTSERALIDEELIIRCLHERSKAQAARSHPNWNDKDLNRLLGWHMKRKNLPKERLEVEFLRDFGHYRSSSAIVTACRRKRKADSRHKDVTSAPTPGQLAPVVPAVLDTMRVSRSPNANIGSDTPSLDPSHTIAIPSNENTTLKHPPLERPRSPQLNQPQVLNNTERLSRNSPPPLNEGEEAVNQNPPTAVASECASEQMILSAPPENVDNTSTLGNKCHRVEITPNPPARFRAINGGNVHPTEPNISEMTPLAQMGTKERDALPGGQENQQTSNDNIVEQKRNDQNVSQKTGSQSGRGCPNQPTLEYAQAGSRYSELSTGTPEGAGDQPSDSTGISDANIPQLEMRPNLQNTSQPQVRDVNIPPTNIPQPSYTVIPYCQSNSKVSYSGPSHYYTPNSQFGVSQSIGASGMAHTGVSGHNASEYFRGHVSHAAVIISLTVSWLALASLSSDTVHFAVLLRDRAKSDIVTPSDSILDITFQNLMDNVVDGMVIVALVSALVSIFGFVLVIYPKWLPENCAARFYYGCFQIVPLFRAGQVVKRLALTAQDHTLIYKIFILGQTKYTVDVVDLIAQSEILERQVLDASPDVSDR</sequence>
<dbReference type="STRING" id="60175.A0A1V6X3B4"/>
<feature type="non-terminal residue" evidence="3">
    <location>
        <position position="1207"/>
    </location>
</feature>
<organism evidence="3 4">
    <name type="scientific">Penicillium nalgiovense</name>
    <dbReference type="NCBI Taxonomy" id="60175"/>
    <lineage>
        <taxon>Eukaryota</taxon>
        <taxon>Fungi</taxon>
        <taxon>Dikarya</taxon>
        <taxon>Ascomycota</taxon>
        <taxon>Pezizomycotina</taxon>
        <taxon>Eurotiomycetes</taxon>
        <taxon>Eurotiomycetidae</taxon>
        <taxon>Eurotiales</taxon>
        <taxon>Aspergillaceae</taxon>
        <taxon>Penicillium</taxon>
    </lineage>
</organism>
<feature type="region of interest" description="Disordered" evidence="1">
    <location>
        <begin position="541"/>
        <end position="614"/>
    </location>
</feature>
<feature type="region of interest" description="Disordered" evidence="1">
    <location>
        <begin position="329"/>
        <end position="357"/>
    </location>
</feature>
<dbReference type="Proteomes" id="UP000191691">
    <property type="component" value="Unassembled WGS sequence"/>
</dbReference>
<feature type="region of interest" description="Disordered" evidence="1">
    <location>
        <begin position="876"/>
        <end position="982"/>
    </location>
</feature>
<evidence type="ECO:0000256" key="2">
    <source>
        <dbReference type="SAM" id="Phobius"/>
    </source>
</evidence>
<keyword evidence="2" id="KW-0812">Transmembrane</keyword>
<feature type="compositionally biased region" description="Polar residues" evidence="1">
    <location>
        <begin position="543"/>
        <end position="563"/>
    </location>
</feature>
<reference evidence="4" key="1">
    <citation type="journal article" date="2017" name="Nat. Microbiol.">
        <title>Global analysis of biosynthetic gene clusters reveals vast potential of secondary metabolite production in Penicillium species.</title>
        <authorList>
            <person name="Nielsen J.C."/>
            <person name="Grijseels S."/>
            <person name="Prigent S."/>
            <person name="Ji B."/>
            <person name="Dainat J."/>
            <person name="Nielsen K.F."/>
            <person name="Frisvad J.C."/>
            <person name="Workman M."/>
            <person name="Nielsen J."/>
        </authorList>
    </citation>
    <scope>NUCLEOTIDE SEQUENCE [LARGE SCALE GENOMIC DNA]</scope>
    <source>
        <strain evidence="4">IBT 13039</strain>
    </source>
</reference>
<keyword evidence="2" id="KW-0472">Membrane</keyword>
<feature type="compositionally biased region" description="Polar residues" evidence="1">
    <location>
        <begin position="770"/>
        <end position="782"/>
    </location>
</feature>
<evidence type="ECO:0000256" key="1">
    <source>
        <dbReference type="SAM" id="MobiDB-lite"/>
    </source>
</evidence>
<accession>A0A1V6X3B4</accession>
<feature type="compositionally biased region" description="Basic residues" evidence="1">
    <location>
        <begin position="329"/>
        <end position="340"/>
    </location>
</feature>
<feature type="region of interest" description="Disordered" evidence="1">
    <location>
        <begin position="492"/>
        <end position="519"/>
    </location>
</feature>
<feature type="compositionally biased region" description="Polar residues" evidence="1">
    <location>
        <begin position="730"/>
        <end position="759"/>
    </location>
</feature>
<gene>
    <name evidence="3" type="ORF">PENNAL_c0131G07001</name>
</gene>
<feature type="transmembrane region" description="Helical" evidence="2">
    <location>
        <begin position="1105"/>
        <end position="1126"/>
    </location>
</feature>